<dbReference type="Gene3D" id="3.30.420.10">
    <property type="entry name" value="Ribonuclease H-like superfamily/Ribonuclease H"/>
    <property type="match status" value="1"/>
</dbReference>
<proteinExistence type="predicted"/>
<dbReference type="Proteomes" id="UP000030764">
    <property type="component" value="Unassembled WGS sequence"/>
</dbReference>
<dbReference type="InterPro" id="IPR012337">
    <property type="entry name" value="RNaseH-like_sf"/>
</dbReference>
<evidence type="ECO:0000313" key="2">
    <source>
        <dbReference type="Proteomes" id="UP000030764"/>
    </source>
</evidence>
<dbReference type="SUPFAM" id="SSF53098">
    <property type="entry name" value="Ribonuclease H-like"/>
    <property type="match status" value="1"/>
</dbReference>
<evidence type="ECO:0000313" key="1">
    <source>
        <dbReference type="EMBL" id="KFD44817.1"/>
    </source>
</evidence>
<reference evidence="1 2" key="1">
    <citation type="journal article" date="2014" name="Nat. Genet.">
        <title>Genome and transcriptome of the porcine whipworm Trichuris suis.</title>
        <authorList>
            <person name="Jex A.R."/>
            <person name="Nejsum P."/>
            <person name="Schwarz E.M."/>
            <person name="Hu L."/>
            <person name="Young N.D."/>
            <person name="Hall R.S."/>
            <person name="Korhonen P.K."/>
            <person name="Liao S."/>
            <person name="Thamsborg S."/>
            <person name="Xia J."/>
            <person name="Xu P."/>
            <person name="Wang S."/>
            <person name="Scheerlinck J.P."/>
            <person name="Hofmann A."/>
            <person name="Sternberg P.W."/>
            <person name="Wang J."/>
            <person name="Gasser R.B."/>
        </authorList>
    </citation>
    <scope>NUCLEOTIDE SEQUENCE [LARGE SCALE GENOMIC DNA]</scope>
    <source>
        <strain evidence="1">DCEP-RM93M</strain>
    </source>
</reference>
<gene>
    <name evidence="1" type="ORF">M513_14306</name>
</gene>
<keyword evidence="2" id="KW-1185">Reference proteome</keyword>
<sequence length="139" mass="15820">MADLPTARIKPGLPVFTNCGVDYFGPFEVLLFRRQVKRWACMFTCLASRAIHLEMAYSLDTESFLAAMLRFEHRRGTPAAYWSDNGKNFVGANRELLKCLQRLDQVKITENLSVRRVAWNFIPPSAPHMGGAWEALIKS</sequence>
<organism evidence="1 2">
    <name type="scientific">Trichuris suis</name>
    <name type="common">pig whipworm</name>
    <dbReference type="NCBI Taxonomy" id="68888"/>
    <lineage>
        <taxon>Eukaryota</taxon>
        <taxon>Metazoa</taxon>
        <taxon>Ecdysozoa</taxon>
        <taxon>Nematoda</taxon>
        <taxon>Enoplea</taxon>
        <taxon>Dorylaimia</taxon>
        <taxon>Trichinellida</taxon>
        <taxon>Trichuridae</taxon>
        <taxon>Trichuris</taxon>
    </lineage>
</organism>
<protein>
    <recommendedName>
        <fullName evidence="3">Integrase catalytic domain-containing protein</fullName>
    </recommendedName>
</protein>
<feature type="non-terminal residue" evidence="1">
    <location>
        <position position="139"/>
    </location>
</feature>
<dbReference type="PANTHER" id="PTHR47331:SF1">
    <property type="entry name" value="GAG-LIKE PROTEIN"/>
    <property type="match status" value="1"/>
</dbReference>
<evidence type="ECO:0008006" key="3">
    <source>
        <dbReference type="Google" id="ProtNLM"/>
    </source>
</evidence>
<dbReference type="EMBL" id="KL364450">
    <property type="protein sequence ID" value="KFD44817.1"/>
    <property type="molecule type" value="Genomic_DNA"/>
</dbReference>
<name>A0A085LIM1_9BILA</name>
<dbReference type="GO" id="GO:0003676">
    <property type="term" value="F:nucleic acid binding"/>
    <property type="evidence" value="ECO:0007669"/>
    <property type="project" value="InterPro"/>
</dbReference>
<dbReference type="PANTHER" id="PTHR47331">
    <property type="entry name" value="PHD-TYPE DOMAIN-CONTAINING PROTEIN"/>
    <property type="match status" value="1"/>
</dbReference>
<accession>A0A085LIM1</accession>
<dbReference type="AlphaFoldDB" id="A0A085LIM1"/>
<dbReference type="InterPro" id="IPR036397">
    <property type="entry name" value="RNaseH_sf"/>
</dbReference>